<name>A0ABQ1R138_9ALTE</name>
<evidence type="ECO:0000256" key="1">
    <source>
        <dbReference type="SAM" id="Phobius"/>
    </source>
</evidence>
<proteinExistence type="predicted"/>
<accession>A0ABQ1R138</accession>
<evidence type="ECO:0000313" key="3">
    <source>
        <dbReference type="Proteomes" id="UP000614272"/>
    </source>
</evidence>
<organism evidence="2 3">
    <name type="scientific">Lacimicrobium alkaliphilum</name>
    <dbReference type="NCBI Taxonomy" id="1526571"/>
    <lineage>
        <taxon>Bacteria</taxon>
        <taxon>Pseudomonadati</taxon>
        <taxon>Pseudomonadota</taxon>
        <taxon>Gammaproteobacteria</taxon>
        <taxon>Alteromonadales</taxon>
        <taxon>Alteromonadaceae</taxon>
        <taxon>Lacimicrobium</taxon>
    </lineage>
</organism>
<gene>
    <name evidence="2" type="ORF">GCM10011357_07500</name>
</gene>
<dbReference type="Proteomes" id="UP000614272">
    <property type="component" value="Unassembled WGS sequence"/>
</dbReference>
<keyword evidence="1" id="KW-0812">Transmembrane</keyword>
<sequence length="174" mass="20256">MENSKQYHYRPLGFKEHYFKSLGLNILALIALTLGVTGGAPLDWLLLVGGGFLYINFYWWLRLKKENKQPTFKVDDIGITMEQNGQSVMRPWSDIKQVHLVGPFDTKERRPGFVIDFGDDTGWMVSQRIQGYKDFYQSLKDRSIPGTEKDVWIYNIDLYGKSTDDPKWIQNLVK</sequence>
<keyword evidence="1" id="KW-0472">Membrane</keyword>
<feature type="transmembrane region" description="Helical" evidence="1">
    <location>
        <begin position="21"/>
        <end position="38"/>
    </location>
</feature>
<evidence type="ECO:0000313" key="2">
    <source>
        <dbReference type="EMBL" id="GGD54295.1"/>
    </source>
</evidence>
<keyword evidence="1" id="KW-1133">Transmembrane helix</keyword>
<keyword evidence="3" id="KW-1185">Reference proteome</keyword>
<comment type="caution">
    <text evidence="2">The sequence shown here is derived from an EMBL/GenBank/DDBJ whole genome shotgun (WGS) entry which is preliminary data.</text>
</comment>
<feature type="transmembrane region" description="Helical" evidence="1">
    <location>
        <begin position="44"/>
        <end position="61"/>
    </location>
</feature>
<dbReference type="EMBL" id="BMGJ01000002">
    <property type="protein sequence ID" value="GGD54295.1"/>
    <property type="molecule type" value="Genomic_DNA"/>
</dbReference>
<reference evidence="3" key="1">
    <citation type="journal article" date="2019" name="Int. J. Syst. Evol. Microbiol.">
        <title>The Global Catalogue of Microorganisms (GCM) 10K type strain sequencing project: providing services to taxonomists for standard genome sequencing and annotation.</title>
        <authorList>
            <consortium name="The Broad Institute Genomics Platform"/>
            <consortium name="The Broad Institute Genome Sequencing Center for Infectious Disease"/>
            <person name="Wu L."/>
            <person name="Ma J."/>
        </authorList>
    </citation>
    <scope>NUCLEOTIDE SEQUENCE [LARGE SCALE GENOMIC DNA]</scope>
    <source>
        <strain evidence="3">CGMCC 1.12923</strain>
    </source>
</reference>
<dbReference type="RefSeq" id="WP_188503272.1">
    <property type="nucleotide sequence ID" value="NZ_BMGJ01000002.1"/>
</dbReference>
<protein>
    <submittedName>
        <fullName evidence="2">Uncharacterized protein</fullName>
    </submittedName>
</protein>